<feature type="region of interest" description="Disordered" evidence="1">
    <location>
        <begin position="116"/>
        <end position="140"/>
    </location>
</feature>
<feature type="compositionally biased region" description="Basic and acidic residues" evidence="1">
    <location>
        <begin position="39"/>
        <end position="51"/>
    </location>
</feature>
<feature type="region of interest" description="Disordered" evidence="1">
    <location>
        <begin position="1"/>
        <end position="51"/>
    </location>
</feature>
<organism evidence="2">
    <name type="scientific">Photinus pyralis</name>
    <name type="common">Common eastern firefly</name>
    <name type="synonym">Lampyris pyralis</name>
    <dbReference type="NCBI Taxonomy" id="7054"/>
    <lineage>
        <taxon>Eukaryota</taxon>
        <taxon>Metazoa</taxon>
        <taxon>Ecdysozoa</taxon>
        <taxon>Arthropoda</taxon>
        <taxon>Hexapoda</taxon>
        <taxon>Insecta</taxon>
        <taxon>Pterygota</taxon>
        <taxon>Neoptera</taxon>
        <taxon>Endopterygota</taxon>
        <taxon>Coleoptera</taxon>
        <taxon>Polyphaga</taxon>
        <taxon>Elateriformia</taxon>
        <taxon>Elateroidea</taxon>
        <taxon>Lampyridae</taxon>
        <taxon>Lampyrinae</taxon>
        <taxon>Photinus</taxon>
    </lineage>
</organism>
<dbReference type="EMBL" id="GEZM01075930">
    <property type="protein sequence ID" value="JAV63873.1"/>
    <property type="molecule type" value="Transcribed_RNA"/>
</dbReference>
<feature type="compositionally biased region" description="Basic and acidic residues" evidence="1">
    <location>
        <begin position="75"/>
        <end position="86"/>
    </location>
</feature>
<accession>A0A1Y1KR47</accession>
<dbReference type="AlphaFoldDB" id="A0A1Y1KR47"/>
<evidence type="ECO:0000313" key="2">
    <source>
        <dbReference type="EMBL" id="JAV63873.1"/>
    </source>
</evidence>
<feature type="compositionally biased region" description="Polar residues" evidence="1">
    <location>
        <begin position="91"/>
        <end position="102"/>
    </location>
</feature>
<feature type="compositionally biased region" description="Basic and acidic residues" evidence="1">
    <location>
        <begin position="131"/>
        <end position="140"/>
    </location>
</feature>
<proteinExistence type="predicted"/>
<protein>
    <submittedName>
        <fullName evidence="2">Uncharacterized protein</fullName>
    </submittedName>
</protein>
<feature type="compositionally biased region" description="Polar residues" evidence="1">
    <location>
        <begin position="1"/>
        <end position="19"/>
    </location>
</feature>
<reference evidence="2" key="1">
    <citation type="journal article" date="2016" name="Sci. Rep.">
        <title>Molecular characterization of firefly nuptial gifts: a multi-omics approach sheds light on postcopulatory sexual selection.</title>
        <authorList>
            <person name="Al-Wathiqui N."/>
            <person name="Fallon T.R."/>
            <person name="South A."/>
            <person name="Weng J.K."/>
            <person name="Lewis S.M."/>
        </authorList>
    </citation>
    <scope>NUCLEOTIDE SEQUENCE</scope>
</reference>
<evidence type="ECO:0000256" key="1">
    <source>
        <dbReference type="SAM" id="MobiDB-lite"/>
    </source>
</evidence>
<sequence length="140" mass="15703">MRNAMQPGNNRKSGVQTPHSPLRVLMPSHNGPKPSTGIAREKRTTNMTGDRKKMLEKGLEVAGLRRSRICVRAHRSPEKNAAEMTRKKPPNLNSTSPNTIRMTPNVIVAMMATRRQVGVSRRNTKAKSRTKARDEDLHMV</sequence>
<feature type="region of interest" description="Disordered" evidence="1">
    <location>
        <begin position="71"/>
        <end position="102"/>
    </location>
</feature>
<name>A0A1Y1KR47_PHOPY</name>